<dbReference type="PANTHER" id="PTHR33112">
    <property type="entry name" value="DOMAIN PROTEIN, PUTATIVE-RELATED"/>
    <property type="match status" value="1"/>
</dbReference>
<dbReference type="EMBL" id="JH658399">
    <property type="protein sequence ID" value="EXK83766.1"/>
    <property type="molecule type" value="Genomic_DNA"/>
</dbReference>
<reference evidence="2 3" key="1">
    <citation type="submission" date="2011-11" db="EMBL/GenBank/DDBJ databases">
        <title>The Genome Sequence of Fusarium oxysporum PHW815.</title>
        <authorList>
            <consortium name="The Broad Institute Genome Sequencing Platform"/>
            <person name="Ma L.-J."/>
            <person name="Gale L.R."/>
            <person name="Schwartz D.C."/>
            <person name="Zhou S."/>
            <person name="Corby-Kistler H."/>
            <person name="Young S.K."/>
            <person name="Zeng Q."/>
            <person name="Gargeya S."/>
            <person name="Fitzgerald M."/>
            <person name="Haas B."/>
            <person name="Abouelleil A."/>
            <person name="Alvarado L."/>
            <person name="Arachchi H.M."/>
            <person name="Berlin A."/>
            <person name="Brown A."/>
            <person name="Chapman S.B."/>
            <person name="Chen Z."/>
            <person name="Dunbar C."/>
            <person name="Freedman E."/>
            <person name="Gearin G."/>
            <person name="Goldberg J."/>
            <person name="Griggs A."/>
            <person name="Gujja S."/>
            <person name="Heiman D."/>
            <person name="Howarth C."/>
            <person name="Larson L."/>
            <person name="Lui A."/>
            <person name="MacDonald P.J.P."/>
            <person name="Montmayeur A."/>
            <person name="Murphy C."/>
            <person name="Neiman D."/>
            <person name="Pearson M."/>
            <person name="Priest M."/>
            <person name="Roberts A."/>
            <person name="Saif S."/>
            <person name="Shea T."/>
            <person name="Shenoy N."/>
            <person name="Sisk P."/>
            <person name="Stolte C."/>
            <person name="Sykes S."/>
            <person name="Wortman J."/>
            <person name="Nusbaum C."/>
            <person name="Birren B."/>
        </authorList>
    </citation>
    <scope>NUCLEOTIDE SEQUENCE [LARGE SCALE GENOMIC DNA]</scope>
    <source>
        <strain evidence="2 3">54005</strain>
    </source>
</reference>
<evidence type="ECO:0000259" key="1">
    <source>
        <dbReference type="Pfam" id="PF06985"/>
    </source>
</evidence>
<dbReference type="AlphaFoldDB" id="X0BPJ6"/>
<evidence type="ECO:0000313" key="2">
    <source>
        <dbReference type="EMBL" id="EXK83766.1"/>
    </source>
</evidence>
<dbReference type="PANTHER" id="PTHR33112:SF16">
    <property type="entry name" value="HETEROKARYON INCOMPATIBILITY DOMAIN-CONTAINING PROTEIN"/>
    <property type="match status" value="1"/>
</dbReference>
<feature type="domain" description="Heterokaryon incompatibility" evidence="1">
    <location>
        <begin position="214"/>
        <end position="368"/>
    </location>
</feature>
<keyword evidence="3" id="KW-1185">Reference proteome</keyword>
<name>X0BPJ6_FUSOX</name>
<gene>
    <name evidence="2" type="ORF">FOQG_11927</name>
</gene>
<organism evidence="2 3">
    <name type="scientific">Fusarium oxysporum f. sp. raphani 54005</name>
    <dbReference type="NCBI Taxonomy" id="1089458"/>
    <lineage>
        <taxon>Eukaryota</taxon>
        <taxon>Fungi</taxon>
        <taxon>Dikarya</taxon>
        <taxon>Ascomycota</taxon>
        <taxon>Pezizomycotina</taxon>
        <taxon>Sordariomycetes</taxon>
        <taxon>Hypocreomycetidae</taxon>
        <taxon>Hypocreales</taxon>
        <taxon>Nectriaceae</taxon>
        <taxon>Fusarium</taxon>
        <taxon>Fusarium oxysporum species complex</taxon>
    </lineage>
</organism>
<dbReference type="InterPro" id="IPR010730">
    <property type="entry name" value="HET"/>
</dbReference>
<proteinExistence type="predicted"/>
<accession>X0BPJ6</accession>
<dbReference type="Pfam" id="PF06985">
    <property type="entry name" value="HET"/>
    <property type="match status" value="1"/>
</dbReference>
<sequence>MSSKGDTSSELSVSTDGNIEHEVNQILFPVQQPATWTLLAEWHLCLECKSLLKWQDDYESLQLQSAKIRKSKDDGCQFCNVLCEAAAWAKLWVEDENHQSQDTCEEDVWIETLSRNIIRLVSLKDVEPEIGCLISIDVDYTSDLPHYAIPGCSLSSESLSFIRTQLENCVSNPSHVCQPSQTIDRTRWPARVLELDDNSVVLVDFNSDVMPGNFAALSYCWGSPAELQLKPPYKAIASTVQDLRSGISTAKLPLTIQQALLVCNWLNIHYIWIDSLCILQDSTQDWAIEATKMETVYSMSKVTIIAASSTSCHSGFLDINLHSFQLCKSLNPPFQLTASPLCTSGFHKLKYEGHPYDYLDTRGWTFQEEFLSSRYLKFTNNDIQWKCSAGSTCMCGQPASEDYAGLWGEEHPTIVDQRRWESLVEEFSHRRFTKDTDKLVAISSLSKKLAPEFPTTRGQSQYVAGLWRSELVQQLNCPEFFLGIPQS</sequence>
<evidence type="ECO:0000313" key="3">
    <source>
        <dbReference type="Proteomes" id="UP000030663"/>
    </source>
</evidence>
<dbReference type="HOGENOM" id="CLU_560246_0_0_1"/>
<protein>
    <recommendedName>
        <fullName evidence="1">Heterokaryon incompatibility domain-containing protein</fullName>
    </recommendedName>
</protein>
<dbReference type="Proteomes" id="UP000030663">
    <property type="component" value="Unassembled WGS sequence"/>
</dbReference>
<dbReference type="OrthoDB" id="5125733at2759"/>